<organism evidence="2">
    <name type="scientific">Tanacetum cinerariifolium</name>
    <name type="common">Dalmatian daisy</name>
    <name type="synonym">Chrysanthemum cinerariifolium</name>
    <dbReference type="NCBI Taxonomy" id="118510"/>
    <lineage>
        <taxon>Eukaryota</taxon>
        <taxon>Viridiplantae</taxon>
        <taxon>Streptophyta</taxon>
        <taxon>Embryophyta</taxon>
        <taxon>Tracheophyta</taxon>
        <taxon>Spermatophyta</taxon>
        <taxon>Magnoliopsida</taxon>
        <taxon>eudicotyledons</taxon>
        <taxon>Gunneridae</taxon>
        <taxon>Pentapetalae</taxon>
        <taxon>asterids</taxon>
        <taxon>campanulids</taxon>
        <taxon>Asterales</taxon>
        <taxon>Asteraceae</taxon>
        <taxon>Asteroideae</taxon>
        <taxon>Anthemideae</taxon>
        <taxon>Anthemidinae</taxon>
        <taxon>Tanacetum</taxon>
    </lineage>
</organism>
<dbReference type="PANTHER" id="PTHR11439:SF496">
    <property type="entry name" value="RNA-DIRECTED DNA POLYMERASE"/>
    <property type="match status" value="1"/>
</dbReference>
<reference evidence="2" key="1">
    <citation type="journal article" date="2019" name="Sci. Rep.">
        <title>Draft genome of Tanacetum cinerariifolium, the natural source of mosquito coil.</title>
        <authorList>
            <person name="Yamashiro T."/>
            <person name="Shiraishi A."/>
            <person name="Satake H."/>
            <person name="Nakayama K."/>
        </authorList>
    </citation>
    <scope>NUCLEOTIDE SEQUENCE</scope>
</reference>
<feature type="region of interest" description="Disordered" evidence="1">
    <location>
        <begin position="228"/>
        <end position="272"/>
    </location>
</feature>
<evidence type="ECO:0000256" key="1">
    <source>
        <dbReference type="SAM" id="MobiDB-lite"/>
    </source>
</evidence>
<evidence type="ECO:0000313" key="2">
    <source>
        <dbReference type="EMBL" id="GEU70484.1"/>
    </source>
</evidence>
<name>A0A6L2MDB2_TANCI</name>
<proteinExistence type="predicted"/>
<accession>A0A6L2MDB2</accession>
<comment type="caution">
    <text evidence="2">The sequence shown here is derived from an EMBL/GenBank/DDBJ whole genome shotgun (WGS) entry which is preliminary data.</text>
</comment>
<sequence>MAMINDLKALLKSKFEMKDLGTTKKILGMEIWRDRKVGRLWVSQEKFMANPSKAYWKAVKWILRYLKGGLNICLVYDGKGHGDGLVGYADSDYGADMALLKSKFEMKDLGTTKKILGMEIWHDRKAGRLWVSQEKYIKKVLQPFFVNQSKLVNTPLAANFKLDRSTILGTDKEVKYMKTVPYSCAIGSLMYVMKITTEHNPADTLMKALPTEKFEQCLNLVNIRMSHHPSHDTTNTTSPPTPPSHPTTSGSLHHPRTRQPKGGGCSTVHGSSKGGSVWIRATTSIKACLFLEMKRMQNVPYVLAVGSIMYAVRYIRPNVAFTQNITSRFQQNSSEAHWTAMKNILKYLRNTKDTFLVYSGDPEVELRFNCYCDVGFETDRDDMKSQTGSKATFSRNAKLDRKSVNLLNGNP</sequence>
<protein>
    <submittedName>
        <fullName evidence="2">Retrovirus-related Pol polyprotein from transposon TNT 1-94</fullName>
    </submittedName>
</protein>
<dbReference type="PANTHER" id="PTHR11439">
    <property type="entry name" value="GAG-POL-RELATED RETROTRANSPOSON"/>
    <property type="match status" value="1"/>
</dbReference>
<dbReference type="AlphaFoldDB" id="A0A6L2MDB2"/>
<dbReference type="EMBL" id="BKCJ010006122">
    <property type="protein sequence ID" value="GEU70484.1"/>
    <property type="molecule type" value="Genomic_DNA"/>
</dbReference>
<gene>
    <name evidence="2" type="ORF">Tci_042462</name>
</gene>